<sequence>MTLYLDTSLLVSASSVETETGRSQAWLASRSQATLAISPWVFTESSSAAAMKIETGQIDRAVRDTILARFREFAADTLRLLPIEPADSRRAAQYADQHALGLRSGDALHLAVCAAHGATLCTLDRRLADAGPKLGVPAELV</sequence>
<comment type="function">
    <text evidence="5">Toxic component of a toxin-antitoxin (TA) system. An RNase.</text>
</comment>
<dbReference type="GO" id="GO:0004540">
    <property type="term" value="F:RNA nuclease activity"/>
    <property type="evidence" value="ECO:0007669"/>
    <property type="project" value="InterPro"/>
</dbReference>
<keyword evidence="5" id="KW-0800">Toxin</keyword>
<dbReference type="InterPro" id="IPR002716">
    <property type="entry name" value="PIN_dom"/>
</dbReference>
<evidence type="ECO:0000256" key="5">
    <source>
        <dbReference type="HAMAP-Rule" id="MF_00265"/>
    </source>
</evidence>
<evidence type="ECO:0000313" key="7">
    <source>
        <dbReference type="EMBL" id="TCZ65343.1"/>
    </source>
</evidence>
<gene>
    <name evidence="5" type="primary">vapC</name>
    <name evidence="7" type="ORF">EXY23_03975</name>
</gene>
<dbReference type="EC" id="3.1.-.-" evidence="5"/>
<evidence type="ECO:0000259" key="6">
    <source>
        <dbReference type="Pfam" id="PF01850"/>
    </source>
</evidence>
<dbReference type="Proteomes" id="UP000295023">
    <property type="component" value="Unassembled WGS sequence"/>
</dbReference>
<feature type="binding site" evidence="5">
    <location>
        <position position="6"/>
    </location>
    <ligand>
        <name>Mg(2+)</name>
        <dbReference type="ChEBI" id="CHEBI:18420"/>
    </ligand>
</feature>
<comment type="caution">
    <text evidence="7">The sequence shown here is derived from an EMBL/GenBank/DDBJ whole genome shotgun (WGS) entry which is preliminary data.</text>
</comment>
<dbReference type="CDD" id="cd09874">
    <property type="entry name" value="PIN_MT3492-like"/>
    <property type="match status" value="1"/>
</dbReference>
<keyword evidence="2 5" id="KW-0540">Nuclease</keyword>
<dbReference type="Pfam" id="PF01850">
    <property type="entry name" value="PIN"/>
    <property type="match status" value="1"/>
</dbReference>
<evidence type="ECO:0000256" key="4">
    <source>
        <dbReference type="ARBA" id="ARBA00022801"/>
    </source>
</evidence>
<dbReference type="SUPFAM" id="SSF88723">
    <property type="entry name" value="PIN domain-like"/>
    <property type="match status" value="1"/>
</dbReference>
<keyword evidence="5" id="KW-0460">Magnesium</keyword>
<keyword evidence="8" id="KW-1185">Reference proteome</keyword>
<dbReference type="RefSeq" id="WP_132284804.1">
    <property type="nucleotide sequence ID" value="NZ_SKBM01000003.1"/>
</dbReference>
<dbReference type="OrthoDB" id="7204339at2"/>
<dbReference type="AlphaFoldDB" id="A0A4R4DWV2"/>
<name>A0A4R4DWV2_9PROT</name>
<keyword evidence="3 5" id="KW-0479">Metal-binding</keyword>
<dbReference type="InterPro" id="IPR029060">
    <property type="entry name" value="PIN-like_dom_sf"/>
</dbReference>
<evidence type="ECO:0000256" key="1">
    <source>
        <dbReference type="ARBA" id="ARBA00022649"/>
    </source>
</evidence>
<comment type="cofactor">
    <cofactor evidence="5">
        <name>Mg(2+)</name>
        <dbReference type="ChEBI" id="CHEBI:18420"/>
    </cofactor>
</comment>
<dbReference type="Gene3D" id="3.40.50.1010">
    <property type="entry name" value="5'-nuclease"/>
    <property type="match status" value="1"/>
</dbReference>
<reference evidence="7 8" key="1">
    <citation type="submission" date="2019-03" db="EMBL/GenBank/DDBJ databases">
        <title>Paracraurococcus aquatilis NE82 genome sequence.</title>
        <authorList>
            <person name="Zhao Y."/>
            <person name="Du Z."/>
        </authorList>
    </citation>
    <scope>NUCLEOTIDE SEQUENCE [LARGE SCALE GENOMIC DNA]</scope>
    <source>
        <strain evidence="7 8">NE82</strain>
    </source>
</reference>
<proteinExistence type="inferred from homology"/>
<evidence type="ECO:0000256" key="2">
    <source>
        <dbReference type="ARBA" id="ARBA00022722"/>
    </source>
</evidence>
<dbReference type="EMBL" id="SKBM01000003">
    <property type="protein sequence ID" value="TCZ65343.1"/>
    <property type="molecule type" value="Genomic_DNA"/>
</dbReference>
<dbReference type="GO" id="GO:0090729">
    <property type="term" value="F:toxin activity"/>
    <property type="evidence" value="ECO:0007669"/>
    <property type="project" value="UniProtKB-KW"/>
</dbReference>
<evidence type="ECO:0000313" key="8">
    <source>
        <dbReference type="Proteomes" id="UP000295023"/>
    </source>
</evidence>
<dbReference type="GO" id="GO:0016787">
    <property type="term" value="F:hydrolase activity"/>
    <property type="evidence" value="ECO:0007669"/>
    <property type="project" value="UniProtKB-KW"/>
</dbReference>
<keyword evidence="1 5" id="KW-1277">Toxin-antitoxin system</keyword>
<evidence type="ECO:0000256" key="3">
    <source>
        <dbReference type="ARBA" id="ARBA00022723"/>
    </source>
</evidence>
<dbReference type="InterPro" id="IPR022907">
    <property type="entry name" value="VapC_family"/>
</dbReference>
<feature type="domain" description="PIN" evidence="6">
    <location>
        <begin position="4"/>
        <end position="130"/>
    </location>
</feature>
<organism evidence="7 8">
    <name type="scientific">Roseicella aquatilis</name>
    <dbReference type="NCBI Taxonomy" id="2527868"/>
    <lineage>
        <taxon>Bacteria</taxon>
        <taxon>Pseudomonadati</taxon>
        <taxon>Pseudomonadota</taxon>
        <taxon>Alphaproteobacteria</taxon>
        <taxon>Acetobacterales</taxon>
        <taxon>Roseomonadaceae</taxon>
        <taxon>Roseicella</taxon>
    </lineage>
</organism>
<comment type="similarity">
    <text evidence="5">Belongs to the PINc/VapC protein family.</text>
</comment>
<dbReference type="HAMAP" id="MF_00265">
    <property type="entry name" value="VapC_Nob1"/>
    <property type="match status" value="1"/>
</dbReference>
<feature type="binding site" evidence="5">
    <location>
        <position position="106"/>
    </location>
    <ligand>
        <name>Mg(2+)</name>
        <dbReference type="ChEBI" id="CHEBI:18420"/>
    </ligand>
</feature>
<accession>A0A4R4DWV2</accession>
<protein>
    <recommendedName>
        <fullName evidence="5">Ribonuclease VapC</fullName>
        <shortName evidence="5">RNase VapC</shortName>
        <ecNumber evidence="5">3.1.-.-</ecNumber>
    </recommendedName>
    <alternativeName>
        <fullName evidence="5">Toxin VapC</fullName>
    </alternativeName>
</protein>
<dbReference type="GO" id="GO:0000287">
    <property type="term" value="F:magnesium ion binding"/>
    <property type="evidence" value="ECO:0007669"/>
    <property type="project" value="UniProtKB-UniRule"/>
</dbReference>
<keyword evidence="4 5" id="KW-0378">Hydrolase</keyword>